<keyword evidence="2" id="KW-1185">Reference proteome</keyword>
<reference evidence="1 2" key="1">
    <citation type="journal article" date="2007" name="Archaea">
        <title>The genome of Hyperthermus butylicus: a sulfur-reducing, peptide fermenting, neutrophilic Crenarchaeote growing up to 108 degrees C.</title>
        <authorList>
            <person name="Brugger K."/>
            <person name="Chen L."/>
            <person name="Stark M."/>
            <person name="Zibat A."/>
            <person name="Redder P."/>
            <person name="Ruepp A."/>
            <person name="Awayez M."/>
            <person name="She Q."/>
            <person name="Garrett R.A."/>
            <person name="Klenk H.P."/>
        </authorList>
    </citation>
    <scope>NUCLEOTIDE SEQUENCE [LARGE SCALE GENOMIC DNA]</scope>
    <source>
        <strain evidence="2">DSM 5456 / JCM 9403 / PLM1-5</strain>
    </source>
</reference>
<gene>
    <name evidence="1" type="ordered locus">Hbut_0071</name>
</gene>
<dbReference type="RefSeq" id="WP_011821265.1">
    <property type="nucleotide sequence ID" value="NC_008818.1"/>
</dbReference>
<dbReference type="KEGG" id="hbu:Hbut_0071"/>
<dbReference type="AlphaFoldDB" id="A2BIY7"/>
<evidence type="ECO:0000313" key="2">
    <source>
        <dbReference type="Proteomes" id="UP000002593"/>
    </source>
</evidence>
<dbReference type="EMBL" id="CP000493">
    <property type="protein sequence ID" value="ABM79948.1"/>
    <property type="molecule type" value="Genomic_DNA"/>
</dbReference>
<dbReference type="HOGENOM" id="CLU_1727218_0_0_2"/>
<accession>A2BIY7</accession>
<name>A2BIY7_HYPBU</name>
<dbReference type="OrthoDB" id="15522at2157"/>
<proteinExistence type="predicted"/>
<organism evidence="1 2">
    <name type="scientific">Hyperthermus butylicus (strain DSM 5456 / JCM 9403 / PLM1-5)</name>
    <dbReference type="NCBI Taxonomy" id="415426"/>
    <lineage>
        <taxon>Archaea</taxon>
        <taxon>Thermoproteota</taxon>
        <taxon>Thermoprotei</taxon>
        <taxon>Desulfurococcales</taxon>
        <taxon>Pyrodictiaceae</taxon>
        <taxon>Hyperthermus</taxon>
    </lineage>
</organism>
<dbReference type="Proteomes" id="UP000002593">
    <property type="component" value="Chromosome"/>
</dbReference>
<evidence type="ECO:0000313" key="1">
    <source>
        <dbReference type="EMBL" id="ABM79948.1"/>
    </source>
</evidence>
<dbReference type="EnsemblBacteria" id="ABM79948">
    <property type="protein sequence ID" value="ABM79948"/>
    <property type="gene ID" value="Hbut_0071"/>
</dbReference>
<protein>
    <submittedName>
        <fullName evidence="1">Uncharacterized protein</fullName>
    </submittedName>
</protein>
<dbReference type="GeneID" id="4782774"/>
<dbReference type="STRING" id="415426.Hbut_0071"/>
<sequence>MGPAELEHVDAGVGECLQSVRKLKPLLPRRGEPFETYLLEWARFKRQLAEVAAKCLAKFVPNAIKEIYYIDLAEDGVGRDVDLFLVVDESRVNNPEELTETFEAILSKLIHLAGIDALKYTTAPSLFEIHVSKRGIYGSKTLLSNAIRIYP</sequence>